<comment type="caution">
    <text evidence="3">The sequence shown here is derived from an EMBL/GenBank/DDBJ whole genome shotgun (WGS) entry which is preliminary data.</text>
</comment>
<name>A0AAP2FLM7_KLEOX</name>
<feature type="transmembrane region" description="Helical" evidence="1">
    <location>
        <begin position="6"/>
        <end position="24"/>
    </location>
</feature>
<keyword evidence="1" id="KW-1133">Transmembrane helix</keyword>
<reference evidence="3 4" key="1">
    <citation type="submission" date="2021-03" db="EMBL/GenBank/DDBJ databases">
        <authorList>
            <person name="Stanton E."/>
        </authorList>
    </citation>
    <scope>NUCLEOTIDE SEQUENCE [LARGE SCALE GENOMIC DNA]</scope>
    <source>
        <strain evidence="3 4">2020EL-00037</strain>
    </source>
</reference>
<dbReference type="Pfam" id="PF10881">
    <property type="entry name" value="DUF2726"/>
    <property type="match status" value="1"/>
</dbReference>
<sequence>MSLKLIAFSIFVIGVILLVSFFVYEGKKREKEKAIGTSGAAPACPGKTNKLPVPPTKTGSVHDLFRDDEEVTGDNPAVEPILNPYDGYVADKFLINHKQNAIYERLEHLLAGDFRISPKIRITDIIRPEKSIIETDPERAKVLNDNFKNARFDFVVTDLNTGEIRGIVMAENTLTTLSSGQFIAELLNKMNIPLFRYADTSDISDDELSNLLYEKFEEARND</sequence>
<keyword evidence="1" id="KW-0812">Transmembrane</keyword>
<evidence type="ECO:0000259" key="2">
    <source>
        <dbReference type="Pfam" id="PF10881"/>
    </source>
</evidence>
<dbReference type="InterPro" id="IPR024402">
    <property type="entry name" value="DUF2726"/>
</dbReference>
<dbReference type="RefSeq" id="WP_210846285.1">
    <property type="nucleotide sequence ID" value="NZ_JAGKON010000013.1"/>
</dbReference>
<proteinExistence type="predicted"/>
<organism evidence="3 4">
    <name type="scientific">Klebsiella oxytoca</name>
    <dbReference type="NCBI Taxonomy" id="571"/>
    <lineage>
        <taxon>Bacteria</taxon>
        <taxon>Pseudomonadati</taxon>
        <taxon>Pseudomonadota</taxon>
        <taxon>Gammaproteobacteria</taxon>
        <taxon>Enterobacterales</taxon>
        <taxon>Enterobacteriaceae</taxon>
        <taxon>Klebsiella/Raoultella group</taxon>
        <taxon>Klebsiella</taxon>
    </lineage>
</organism>
<gene>
    <name evidence="3" type="ORF">J7S78_13875</name>
</gene>
<feature type="domain" description="DUF2726" evidence="2">
    <location>
        <begin position="94"/>
        <end position="211"/>
    </location>
</feature>
<keyword evidence="4" id="KW-1185">Reference proteome</keyword>
<dbReference type="Proteomes" id="UP000673434">
    <property type="component" value="Unassembled WGS sequence"/>
</dbReference>
<dbReference type="EMBL" id="JAGKON010000013">
    <property type="protein sequence ID" value="MBQ0600882.1"/>
    <property type="molecule type" value="Genomic_DNA"/>
</dbReference>
<evidence type="ECO:0000256" key="1">
    <source>
        <dbReference type="SAM" id="Phobius"/>
    </source>
</evidence>
<evidence type="ECO:0000313" key="4">
    <source>
        <dbReference type="Proteomes" id="UP000673434"/>
    </source>
</evidence>
<evidence type="ECO:0000313" key="3">
    <source>
        <dbReference type="EMBL" id="MBQ0600882.1"/>
    </source>
</evidence>
<protein>
    <submittedName>
        <fullName evidence="3">DUF2726 domain-containing protein</fullName>
    </submittedName>
</protein>
<keyword evidence="1" id="KW-0472">Membrane</keyword>
<dbReference type="AlphaFoldDB" id="A0AAP2FLM7"/>
<accession>A0AAP2FLM7</accession>